<gene>
    <name evidence="1" type="ORF">NQ318_015448</name>
</gene>
<reference evidence="1" key="1">
    <citation type="journal article" date="2023" name="Insect Mol. Biol.">
        <title>Genome sequencing provides insights into the evolution of gene families encoding plant cell wall-degrading enzymes in longhorned beetles.</title>
        <authorList>
            <person name="Shin N.R."/>
            <person name="Okamura Y."/>
            <person name="Kirsch R."/>
            <person name="Pauchet Y."/>
        </authorList>
    </citation>
    <scope>NUCLEOTIDE SEQUENCE</scope>
    <source>
        <strain evidence="1">AMC_N1</strain>
    </source>
</reference>
<dbReference type="EMBL" id="JAPWTK010001496">
    <property type="protein sequence ID" value="KAJ8932312.1"/>
    <property type="molecule type" value="Genomic_DNA"/>
</dbReference>
<comment type="caution">
    <text evidence="1">The sequence shown here is derived from an EMBL/GenBank/DDBJ whole genome shotgun (WGS) entry which is preliminary data.</text>
</comment>
<name>A0AAV8X0Y9_9CUCU</name>
<organism evidence="1 2">
    <name type="scientific">Aromia moschata</name>
    <dbReference type="NCBI Taxonomy" id="1265417"/>
    <lineage>
        <taxon>Eukaryota</taxon>
        <taxon>Metazoa</taxon>
        <taxon>Ecdysozoa</taxon>
        <taxon>Arthropoda</taxon>
        <taxon>Hexapoda</taxon>
        <taxon>Insecta</taxon>
        <taxon>Pterygota</taxon>
        <taxon>Neoptera</taxon>
        <taxon>Endopterygota</taxon>
        <taxon>Coleoptera</taxon>
        <taxon>Polyphaga</taxon>
        <taxon>Cucujiformia</taxon>
        <taxon>Chrysomeloidea</taxon>
        <taxon>Cerambycidae</taxon>
        <taxon>Cerambycinae</taxon>
        <taxon>Callichromatini</taxon>
        <taxon>Aromia</taxon>
    </lineage>
</organism>
<protein>
    <submittedName>
        <fullName evidence="1">Uncharacterized protein</fullName>
    </submittedName>
</protein>
<evidence type="ECO:0000313" key="2">
    <source>
        <dbReference type="Proteomes" id="UP001162162"/>
    </source>
</evidence>
<evidence type="ECO:0000313" key="1">
    <source>
        <dbReference type="EMBL" id="KAJ8932312.1"/>
    </source>
</evidence>
<dbReference type="Proteomes" id="UP001162162">
    <property type="component" value="Unassembled WGS sequence"/>
</dbReference>
<accession>A0AAV8X0Y9</accession>
<keyword evidence="2" id="KW-1185">Reference proteome</keyword>
<proteinExistence type="predicted"/>
<dbReference type="AlphaFoldDB" id="A0AAV8X0Y9"/>
<sequence>MSSATMPLLEDDTIALGRLRCEGKYRCFKLLVTIALVLNCSNLYGYIRCKVGDKESLSSVTTNFFRKQVLQSAVSMVSGQVSSPQANPLSQPTNTV</sequence>